<evidence type="ECO:0000313" key="1">
    <source>
        <dbReference type="EMBL" id="OGF53134.1"/>
    </source>
</evidence>
<dbReference type="AlphaFoldDB" id="A0A1F5UPP4"/>
<gene>
    <name evidence="1" type="ORF">A2Z21_09510</name>
</gene>
<evidence type="ECO:0000313" key="2">
    <source>
        <dbReference type="Proteomes" id="UP000179157"/>
    </source>
</evidence>
<comment type="caution">
    <text evidence="1">The sequence shown here is derived from an EMBL/GenBank/DDBJ whole genome shotgun (WGS) entry which is preliminary data.</text>
</comment>
<proteinExistence type="predicted"/>
<dbReference type="InterPro" id="IPR038764">
    <property type="entry name" value="GNAT_N_AcTrfase_prd"/>
</dbReference>
<dbReference type="STRING" id="1817864.A2Z21_09510"/>
<dbReference type="PANTHER" id="PTHR41700">
    <property type="entry name" value="GCN5-RELATED N-ACETYLTRANSFERASE"/>
    <property type="match status" value="1"/>
</dbReference>
<accession>A0A1F5UPP4</accession>
<name>A0A1F5UPP4_FRAXR</name>
<organism evidence="1 2">
    <name type="scientific">Fraserbacteria sp. (strain RBG_16_55_9)</name>
    <dbReference type="NCBI Taxonomy" id="1817864"/>
    <lineage>
        <taxon>Bacteria</taxon>
        <taxon>Candidatus Fraseribacteriota</taxon>
    </lineage>
</organism>
<dbReference type="SUPFAM" id="SSF55729">
    <property type="entry name" value="Acyl-CoA N-acyltransferases (Nat)"/>
    <property type="match status" value="1"/>
</dbReference>
<dbReference type="Gene3D" id="3.40.630.30">
    <property type="match status" value="1"/>
</dbReference>
<protein>
    <recommendedName>
        <fullName evidence="3">N-acetyltransferase domain-containing protein</fullName>
    </recommendedName>
</protein>
<reference evidence="1 2" key="1">
    <citation type="journal article" date="2016" name="Nat. Commun.">
        <title>Thousands of microbial genomes shed light on interconnected biogeochemical processes in an aquifer system.</title>
        <authorList>
            <person name="Anantharaman K."/>
            <person name="Brown C.T."/>
            <person name="Hug L.A."/>
            <person name="Sharon I."/>
            <person name="Castelle C.J."/>
            <person name="Probst A.J."/>
            <person name="Thomas B.C."/>
            <person name="Singh A."/>
            <person name="Wilkins M.J."/>
            <person name="Karaoz U."/>
            <person name="Brodie E.L."/>
            <person name="Williams K.H."/>
            <person name="Hubbard S.S."/>
            <person name="Banfield J.F."/>
        </authorList>
    </citation>
    <scope>NUCLEOTIDE SEQUENCE [LARGE SCALE GENOMIC DNA]</scope>
    <source>
        <strain evidence="2">RBG_16_55_9</strain>
    </source>
</reference>
<dbReference type="PANTHER" id="PTHR41700:SF1">
    <property type="entry name" value="N-ACETYLTRANSFERASE DOMAIN-CONTAINING PROTEIN"/>
    <property type="match status" value="1"/>
</dbReference>
<evidence type="ECO:0008006" key="3">
    <source>
        <dbReference type="Google" id="ProtNLM"/>
    </source>
</evidence>
<dbReference type="EMBL" id="MFGX01000115">
    <property type="protein sequence ID" value="OGF53134.1"/>
    <property type="molecule type" value="Genomic_DNA"/>
</dbReference>
<sequence length="288" mass="33580">MSISIRPVETLEGIHECEQLQKLVWGFEDLSIVPHHLIITTLKAGGLLLGAHEDERMIGFVYGFPGLVFERTGIPQPKHCSLMAAVLPEHRFRGVGYQLKRRQRECVLAQGLDLVTWTFDPLQSANAYFNFVKLGVICRQYERNLYGDIRDQLNRGLPTDRFAVEWWVRSPRVVTRLEQTERSSLKGFPVINHTKMDKGLLTNVDVNLARKEERLLVEIPRELRALKEGNLELALRWQLELREIFEHYFQQGYIASEFITPEHDGQSRSYYILEKAHKDEVLKRKRFP</sequence>
<dbReference type="InterPro" id="IPR016181">
    <property type="entry name" value="Acyl_CoA_acyltransferase"/>
</dbReference>
<dbReference type="Proteomes" id="UP000179157">
    <property type="component" value="Unassembled WGS sequence"/>
</dbReference>